<dbReference type="Proteomes" id="UP000186817">
    <property type="component" value="Unassembled WGS sequence"/>
</dbReference>
<feature type="compositionally biased region" description="Polar residues" evidence="1">
    <location>
        <begin position="141"/>
        <end position="150"/>
    </location>
</feature>
<sequence>MYTTDAFAFYLLSLLTSPDLTPRKAGEVVIDRLAFDDVSPQLVIVAGCHPDWSRIVATSRGVQESVQEEQAAEPGGAIGGDDGDGRPPAVEEGNADGNAANVFDFMSFLSDPNEASAAAFGSSPPPRAKRRKTENGRGPAGNSTDTNNPDVQHEFEGQPAHETDFLDILDDPELYSVLDDNAIQALKQAAAMCRHIHRPEEALQAAQAQHSLESDDDEVLEFAGENAAEAGDDGGSLAASATTSSSSAVQRGSRRLAADAGWSTDSIKLESDGGRIEAVYTGQRTSYCKVIRRLNNTIEELGQIYLLVNSSTGAESLRAVCKKHKGCTCFVSNTGHPDLLIGWLASAHLESAEKHGHLSAELRQSIGMKVKGCIRCGRGLSPAFHFELEIGKLRSTGALALSCVMGEACRKAAQAHAARDVGKSALARMGKRHE</sequence>
<accession>A0A1Q9ES17</accession>
<evidence type="ECO:0000313" key="3">
    <source>
        <dbReference type="Proteomes" id="UP000186817"/>
    </source>
</evidence>
<feature type="compositionally biased region" description="Low complexity" evidence="1">
    <location>
        <begin position="228"/>
        <end position="248"/>
    </location>
</feature>
<feature type="region of interest" description="Disordered" evidence="1">
    <location>
        <begin position="115"/>
        <end position="155"/>
    </location>
</feature>
<feature type="region of interest" description="Disordered" evidence="1">
    <location>
        <begin position="59"/>
        <end position="96"/>
    </location>
</feature>
<proteinExistence type="predicted"/>
<protein>
    <submittedName>
        <fullName evidence="2">Uncharacterized protein</fullName>
    </submittedName>
</protein>
<keyword evidence="3" id="KW-1185">Reference proteome</keyword>
<evidence type="ECO:0000313" key="2">
    <source>
        <dbReference type="EMBL" id="OLQ10178.1"/>
    </source>
</evidence>
<feature type="region of interest" description="Disordered" evidence="1">
    <location>
        <begin position="228"/>
        <end position="252"/>
    </location>
</feature>
<dbReference type="EMBL" id="LSRX01000082">
    <property type="protein sequence ID" value="OLQ10178.1"/>
    <property type="molecule type" value="Genomic_DNA"/>
</dbReference>
<dbReference type="OrthoDB" id="432675at2759"/>
<reference evidence="2 3" key="1">
    <citation type="submission" date="2016-02" db="EMBL/GenBank/DDBJ databases">
        <title>Genome analysis of coral dinoflagellate symbionts highlights evolutionary adaptations to a symbiotic lifestyle.</title>
        <authorList>
            <person name="Aranda M."/>
            <person name="Li Y."/>
            <person name="Liew Y.J."/>
            <person name="Baumgarten S."/>
            <person name="Simakov O."/>
            <person name="Wilson M."/>
            <person name="Piel J."/>
            <person name="Ashoor H."/>
            <person name="Bougouffa S."/>
            <person name="Bajic V.B."/>
            <person name="Ryu T."/>
            <person name="Ravasi T."/>
            <person name="Bayer T."/>
            <person name="Micklem G."/>
            <person name="Kim H."/>
            <person name="Bhak J."/>
            <person name="Lajeunesse T.C."/>
            <person name="Voolstra C.R."/>
        </authorList>
    </citation>
    <scope>NUCLEOTIDE SEQUENCE [LARGE SCALE GENOMIC DNA]</scope>
    <source>
        <strain evidence="2 3">CCMP2467</strain>
    </source>
</reference>
<evidence type="ECO:0000256" key="1">
    <source>
        <dbReference type="SAM" id="MobiDB-lite"/>
    </source>
</evidence>
<organism evidence="2 3">
    <name type="scientific">Symbiodinium microadriaticum</name>
    <name type="common">Dinoflagellate</name>
    <name type="synonym">Zooxanthella microadriatica</name>
    <dbReference type="NCBI Taxonomy" id="2951"/>
    <lineage>
        <taxon>Eukaryota</taxon>
        <taxon>Sar</taxon>
        <taxon>Alveolata</taxon>
        <taxon>Dinophyceae</taxon>
        <taxon>Suessiales</taxon>
        <taxon>Symbiodiniaceae</taxon>
        <taxon>Symbiodinium</taxon>
    </lineage>
</organism>
<dbReference type="AlphaFoldDB" id="A0A1Q9ES17"/>
<gene>
    <name evidence="2" type="ORF">AK812_SmicGene6150</name>
</gene>
<comment type="caution">
    <text evidence="2">The sequence shown here is derived from an EMBL/GenBank/DDBJ whole genome shotgun (WGS) entry which is preliminary data.</text>
</comment>
<name>A0A1Q9ES17_SYMMI</name>